<evidence type="ECO:0000313" key="5">
    <source>
        <dbReference type="Proteomes" id="UP000677305"/>
    </source>
</evidence>
<dbReference type="Pfam" id="PF13343">
    <property type="entry name" value="SBP_bac_6"/>
    <property type="match status" value="1"/>
</dbReference>
<dbReference type="GO" id="GO:0015888">
    <property type="term" value="P:thiamine transport"/>
    <property type="evidence" value="ECO:0007669"/>
    <property type="project" value="TreeGrafter"/>
</dbReference>
<dbReference type="PIRSF" id="PIRSF002825">
    <property type="entry name" value="CfbpA"/>
    <property type="match status" value="1"/>
</dbReference>
<dbReference type="Gene3D" id="3.40.190.10">
    <property type="entry name" value="Periplasmic binding protein-like II"/>
    <property type="match status" value="2"/>
</dbReference>
<dbReference type="GO" id="GO:0030288">
    <property type="term" value="C:outer membrane-bounded periplasmic space"/>
    <property type="evidence" value="ECO:0007669"/>
    <property type="project" value="TreeGrafter"/>
</dbReference>
<dbReference type="InterPro" id="IPR026045">
    <property type="entry name" value="Ferric-bd"/>
</dbReference>
<feature type="compositionally biased region" description="Basic and acidic residues" evidence="2">
    <location>
        <begin position="43"/>
        <end position="55"/>
    </location>
</feature>
<dbReference type="Proteomes" id="UP000677305">
    <property type="component" value="Chromosome"/>
</dbReference>
<name>A0A8J8SAC3_9FIRM</name>
<feature type="signal peptide" evidence="3">
    <location>
        <begin position="1"/>
        <end position="21"/>
    </location>
</feature>
<keyword evidence="1 3" id="KW-0732">Signal</keyword>
<evidence type="ECO:0000256" key="2">
    <source>
        <dbReference type="SAM" id="MobiDB-lite"/>
    </source>
</evidence>
<proteinExistence type="predicted"/>
<dbReference type="GO" id="GO:0030975">
    <property type="term" value="F:thiamine binding"/>
    <property type="evidence" value="ECO:0007669"/>
    <property type="project" value="TreeGrafter"/>
</dbReference>
<evidence type="ECO:0000256" key="3">
    <source>
        <dbReference type="SAM" id="SignalP"/>
    </source>
</evidence>
<gene>
    <name evidence="4" type="ORF">HYG85_00620</name>
</gene>
<keyword evidence="5" id="KW-1185">Reference proteome</keyword>
<dbReference type="GO" id="GO:0030976">
    <property type="term" value="F:thiamine pyrophosphate binding"/>
    <property type="evidence" value="ECO:0007669"/>
    <property type="project" value="TreeGrafter"/>
</dbReference>
<evidence type="ECO:0000256" key="1">
    <source>
        <dbReference type="ARBA" id="ARBA00022729"/>
    </source>
</evidence>
<sequence>MKNKITIIMSCILIISLMLVGCSKDNEENVVSQNPEAGNAQEDGTKAKDESKETEDSNNENEEDKGKYHGKEGKITVYLSGPEQMLNKIESEFETVNGDVLDLVILGCGPLRQKVWTEKQAGQIQADVVWGSDPLLYYALQDEGNLAQYSPKEYDNLKEEYKVGDNYYTIVNERYAVIAYNKDNLKGDKIPKSFEDLKKEEYAGSVVMANANYSSTALAITSGLYQMSGNNWDYIKALKDNKLFFAKSNGQVPSKIQEGEFDTGIAPHDSVLRLKKKAKKEEYKTPIEISWPSEGALRIQRPVAIIKDESRPSKNQEIAEKFVDFLVSKKVQNITVGMGFVSVREDVSLPQGIPAELVTKEIDWRFAYENESTLRDGVKEIMGN</sequence>
<dbReference type="SUPFAM" id="SSF53850">
    <property type="entry name" value="Periplasmic binding protein-like II"/>
    <property type="match status" value="1"/>
</dbReference>
<dbReference type="PANTHER" id="PTHR30006">
    <property type="entry name" value="THIAMINE-BINDING PERIPLASMIC PROTEIN-RELATED"/>
    <property type="match status" value="1"/>
</dbReference>
<dbReference type="KEGG" id="vgu:HYG85_00620"/>
<feature type="region of interest" description="Disordered" evidence="2">
    <location>
        <begin position="29"/>
        <end position="69"/>
    </location>
</feature>
<evidence type="ECO:0000313" key="4">
    <source>
        <dbReference type="EMBL" id="QUH27502.1"/>
    </source>
</evidence>
<protein>
    <submittedName>
        <fullName evidence="4">Extracellular solute-binding protein</fullName>
    </submittedName>
</protein>
<dbReference type="AlphaFoldDB" id="A0A8J8SAC3"/>
<feature type="chain" id="PRO_5039576128" evidence="3">
    <location>
        <begin position="22"/>
        <end position="384"/>
    </location>
</feature>
<dbReference type="EMBL" id="CP058561">
    <property type="protein sequence ID" value="QUH27502.1"/>
    <property type="molecule type" value="Genomic_DNA"/>
</dbReference>
<dbReference type="RefSeq" id="WP_212691866.1">
    <property type="nucleotide sequence ID" value="NZ_CP058561.1"/>
</dbReference>
<accession>A0A8J8SAC3</accession>
<organism evidence="4 5">
    <name type="scientific">Vallitalea guaymasensis</name>
    <dbReference type="NCBI Taxonomy" id="1185412"/>
    <lineage>
        <taxon>Bacteria</taxon>
        <taxon>Bacillati</taxon>
        <taxon>Bacillota</taxon>
        <taxon>Clostridia</taxon>
        <taxon>Lachnospirales</taxon>
        <taxon>Vallitaleaceae</taxon>
        <taxon>Vallitalea</taxon>
    </lineage>
</organism>
<reference evidence="4 5" key="1">
    <citation type="submission" date="2020-07" db="EMBL/GenBank/DDBJ databases">
        <title>Vallitalea guaymasensis genome.</title>
        <authorList>
            <person name="Postec A."/>
        </authorList>
    </citation>
    <scope>NUCLEOTIDE SEQUENCE [LARGE SCALE GENOMIC DNA]</scope>
    <source>
        <strain evidence="4 5">Ra1766G1</strain>
    </source>
</reference>
<dbReference type="PANTHER" id="PTHR30006:SF2">
    <property type="entry name" value="ABC TRANSPORTER SUBSTRATE-BINDING PROTEIN"/>
    <property type="match status" value="1"/>
</dbReference>
<dbReference type="PROSITE" id="PS51257">
    <property type="entry name" value="PROKAR_LIPOPROTEIN"/>
    <property type="match status" value="1"/>
</dbReference>